<comment type="caution">
    <text evidence="1">The sequence shown here is derived from an EMBL/GenBank/DDBJ whole genome shotgun (WGS) entry which is preliminary data.</text>
</comment>
<dbReference type="EMBL" id="JBHUEJ010000019">
    <property type="protein sequence ID" value="MFD1711032.1"/>
    <property type="molecule type" value="Genomic_DNA"/>
</dbReference>
<keyword evidence="2" id="KW-1185">Reference proteome</keyword>
<protein>
    <submittedName>
        <fullName evidence="1">Uncharacterized protein</fullName>
    </submittedName>
</protein>
<accession>A0ABW4KSK8</accession>
<sequence length="129" mass="14448">MSAHRITTADELRALVAQRGAATGCACGVGRCDGWTSLTEERWPTAQMVHVGSLRDLDVAEPTYEEQHPNGTRYDAADAPVAIAFFPYNRCELWRCNACQRLLLRYTEYGGYYVDHRVRELGPATPILD</sequence>
<evidence type="ECO:0000313" key="1">
    <source>
        <dbReference type="EMBL" id="MFD1711032.1"/>
    </source>
</evidence>
<name>A0ABW4KSK8_9BURK</name>
<gene>
    <name evidence="1" type="ORF">ACFSF0_10470</name>
</gene>
<proteinExistence type="predicted"/>
<organism evidence="1 2">
    <name type="scientific">Ottowia flava</name>
    <dbReference type="NCBI Taxonomy" id="2675430"/>
    <lineage>
        <taxon>Bacteria</taxon>
        <taxon>Pseudomonadati</taxon>
        <taxon>Pseudomonadota</taxon>
        <taxon>Betaproteobacteria</taxon>
        <taxon>Burkholderiales</taxon>
        <taxon>Comamonadaceae</taxon>
        <taxon>Ottowia</taxon>
    </lineage>
</organism>
<evidence type="ECO:0000313" key="2">
    <source>
        <dbReference type="Proteomes" id="UP001597304"/>
    </source>
</evidence>
<dbReference type="Proteomes" id="UP001597304">
    <property type="component" value="Unassembled WGS sequence"/>
</dbReference>
<dbReference type="RefSeq" id="WP_147911468.1">
    <property type="nucleotide sequence ID" value="NZ_JBHUEJ010000019.1"/>
</dbReference>
<reference evidence="2" key="1">
    <citation type="journal article" date="2019" name="Int. J. Syst. Evol. Microbiol.">
        <title>The Global Catalogue of Microorganisms (GCM) 10K type strain sequencing project: providing services to taxonomists for standard genome sequencing and annotation.</title>
        <authorList>
            <consortium name="The Broad Institute Genomics Platform"/>
            <consortium name="The Broad Institute Genome Sequencing Center for Infectious Disease"/>
            <person name="Wu L."/>
            <person name="Ma J."/>
        </authorList>
    </citation>
    <scope>NUCLEOTIDE SEQUENCE [LARGE SCALE GENOMIC DNA]</scope>
    <source>
        <strain evidence="2">LMG 29247</strain>
    </source>
</reference>